<name>A0A816QDX5_BRANA</name>
<dbReference type="EMBL" id="HG994370">
    <property type="protein sequence ID" value="CAF2058748.1"/>
    <property type="molecule type" value="Genomic_DNA"/>
</dbReference>
<organism evidence="1">
    <name type="scientific">Brassica napus</name>
    <name type="common">Rape</name>
    <dbReference type="NCBI Taxonomy" id="3708"/>
    <lineage>
        <taxon>Eukaryota</taxon>
        <taxon>Viridiplantae</taxon>
        <taxon>Streptophyta</taxon>
        <taxon>Embryophyta</taxon>
        <taxon>Tracheophyta</taxon>
        <taxon>Spermatophyta</taxon>
        <taxon>Magnoliopsida</taxon>
        <taxon>eudicotyledons</taxon>
        <taxon>Gunneridae</taxon>
        <taxon>Pentapetalae</taxon>
        <taxon>rosids</taxon>
        <taxon>malvids</taxon>
        <taxon>Brassicales</taxon>
        <taxon>Brassicaceae</taxon>
        <taxon>Brassiceae</taxon>
        <taxon>Brassica</taxon>
    </lineage>
</organism>
<accession>A0A816QDX5</accession>
<dbReference type="AlphaFoldDB" id="A0A816QDX5"/>
<evidence type="ECO:0000313" key="1">
    <source>
        <dbReference type="EMBL" id="CAF2058748.1"/>
    </source>
</evidence>
<reference evidence="1" key="1">
    <citation type="submission" date="2021-01" db="EMBL/GenBank/DDBJ databases">
        <authorList>
            <consortium name="Genoscope - CEA"/>
            <person name="William W."/>
        </authorList>
    </citation>
    <scope>NUCLEOTIDE SEQUENCE</scope>
</reference>
<protein>
    <submittedName>
        <fullName evidence="1">(rape) hypothetical protein</fullName>
    </submittedName>
</protein>
<proteinExistence type="predicted"/>
<dbReference type="Proteomes" id="UP001295469">
    <property type="component" value="Chromosome C06"/>
</dbReference>
<gene>
    <name evidence="1" type="ORF">DARMORV10_C06P22520.1</name>
</gene>
<sequence length="86" mass="9923">MSTNASFTSLKKVKPFKTKWRSQVILLHFWQQTTSFGETRQMVLADEYFTNLVLLMLFSKIGQDFGLAMVIATEPFSLFLGSHEQQ</sequence>